<keyword evidence="1" id="KW-0472">Membrane</keyword>
<feature type="transmembrane region" description="Helical" evidence="1">
    <location>
        <begin position="61"/>
        <end position="83"/>
    </location>
</feature>
<gene>
    <name evidence="3" type="ORF">BX592_14315</name>
</gene>
<protein>
    <submittedName>
        <fullName evidence="3">Peptidoglycan/LPS O-acetylase OafA/YrhL</fullName>
    </submittedName>
</protein>
<feature type="transmembrane region" description="Helical" evidence="1">
    <location>
        <begin position="194"/>
        <end position="214"/>
    </location>
</feature>
<name>A0A4V6QCU5_9BURK</name>
<organism evidence="3 4">
    <name type="scientific">Paraburkholderia rhizosphaerae</name>
    <dbReference type="NCBI Taxonomy" id="480658"/>
    <lineage>
        <taxon>Bacteria</taxon>
        <taxon>Pseudomonadati</taxon>
        <taxon>Pseudomonadota</taxon>
        <taxon>Betaproteobacteria</taxon>
        <taxon>Burkholderiales</taxon>
        <taxon>Burkholderiaceae</taxon>
        <taxon>Paraburkholderia</taxon>
    </lineage>
</organism>
<dbReference type="Pfam" id="PF01757">
    <property type="entry name" value="Acyl_transf_3"/>
    <property type="match status" value="1"/>
</dbReference>
<feature type="transmembrane region" description="Helical" evidence="1">
    <location>
        <begin position="337"/>
        <end position="355"/>
    </location>
</feature>
<comment type="caution">
    <text evidence="3">The sequence shown here is derived from an EMBL/GenBank/DDBJ whole genome shotgun (WGS) entry which is preliminary data.</text>
</comment>
<dbReference type="InterPro" id="IPR050879">
    <property type="entry name" value="Acyltransferase_3"/>
</dbReference>
<feature type="transmembrane region" description="Helical" evidence="1">
    <location>
        <begin position="104"/>
        <end position="124"/>
    </location>
</feature>
<evidence type="ECO:0000313" key="3">
    <source>
        <dbReference type="EMBL" id="TDY37144.1"/>
    </source>
</evidence>
<feature type="transmembrane region" description="Helical" evidence="1">
    <location>
        <begin position="220"/>
        <end position="249"/>
    </location>
</feature>
<dbReference type="EMBL" id="SORE01000043">
    <property type="protein sequence ID" value="TDY37144.1"/>
    <property type="molecule type" value="Genomic_DNA"/>
</dbReference>
<dbReference type="PANTHER" id="PTHR23028">
    <property type="entry name" value="ACETYLTRANSFERASE"/>
    <property type="match status" value="1"/>
</dbReference>
<dbReference type="InterPro" id="IPR002656">
    <property type="entry name" value="Acyl_transf_3_dom"/>
</dbReference>
<evidence type="ECO:0000259" key="2">
    <source>
        <dbReference type="Pfam" id="PF01757"/>
    </source>
</evidence>
<keyword evidence="1" id="KW-0812">Transmembrane</keyword>
<evidence type="ECO:0000256" key="1">
    <source>
        <dbReference type="SAM" id="Phobius"/>
    </source>
</evidence>
<dbReference type="RefSeq" id="WP_134197308.1">
    <property type="nucleotide sequence ID" value="NZ_JBHLUW010000033.1"/>
</dbReference>
<dbReference type="PANTHER" id="PTHR23028:SF134">
    <property type="entry name" value="PUTATIVE (AFU_ORTHOLOGUE AFUA_4G08520)-RELATED"/>
    <property type="match status" value="1"/>
</dbReference>
<evidence type="ECO:0000313" key="4">
    <source>
        <dbReference type="Proteomes" id="UP000295509"/>
    </source>
</evidence>
<reference evidence="3 4" key="1">
    <citation type="submission" date="2019-03" db="EMBL/GenBank/DDBJ databases">
        <title>Genomic Encyclopedia of Type Strains, Phase III (KMG-III): the genomes of soil and plant-associated and newly described type strains.</title>
        <authorList>
            <person name="Whitman W."/>
        </authorList>
    </citation>
    <scope>NUCLEOTIDE SEQUENCE [LARGE SCALE GENOMIC DNA]</scope>
    <source>
        <strain evidence="3 4">LMG 29544</strain>
    </source>
</reference>
<dbReference type="OrthoDB" id="9814807at2"/>
<dbReference type="Proteomes" id="UP000295509">
    <property type="component" value="Unassembled WGS sequence"/>
</dbReference>
<proteinExistence type="predicted"/>
<feature type="domain" description="Acyltransferase 3" evidence="2">
    <location>
        <begin position="15"/>
        <end position="385"/>
    </location>
</feature>
<sequence>MTKIADQRPTTEKFEFIEGTRGFAAIQVVLLHYCSVFFPCFARIGNATHHSWERSLTSTPLFFLIDGYTAVFVFFLMSGFVLAPSYMNSKLSVPRQITKRFLRLQFPIFCALVLAIILISAFPLQKVELGSLTESAWAAGLLHSTMTIPSLLKELLASSMLFGYQGTSIFSSISGLIPRLALSPITVSLDPPLWTIHTEFWGSILTLLLIVLLRKLPRRIYWLAFAVSFLVLGLSYYSLFLLGICAYILRDTALLAPRIMARFYGIVLLAIGILLSSMTPDHWFDQLARVNALHLKDSFQLRTELAAVFLFGGVLIQPDIRSALALRFPRWLGKISFSLYLIHFPILFTISGVIFKACLTYVSYDVAAAFTAISGIALTLTIAVYFQRYIDAQTVNFARFVTAKSHLFLIDTVKHNLADEFDKRIR</sequence>
<keyword evidence="4" id="KW-1185">Reference proteome</keyword>
<accession>A0A4V6QCU5</accession>
<dbReference type="AlphaFoldDB" id="A0A4V6QCU5"/>
<dbReference type="GO" id="GO:0016747">
    <property type="term" value="F:acyltransferase activity, transferring groups other than amino-acyl groups"/>
    <property type="evidence" value="ECO:0007669"/>
    <property type="project" value="InterPro"/>
</dbReference>
<feature type="transmembrane region" description="Helical" evidence="1">
    <location>
        <begin position="367"/>
        <end position="386"/>
    </location>
</feature>
<feature type="transmembrane region" description="Helical" evidence="1">
    <location>
        <begin position="261"/>
        <end position="279"/>
    </location>
</feature>
<keyword evidence="1" id="KW-1133">Transmembrane helix</keyword>
<feature type="transmembrane region" description="Helical" evidence="1">
    <location>
        <begin position="21"/>
        <end position="41"/>
    </location>
</feature>